<evidence type="ECO:0000313" key="9">
    <source>
        <dbReference type="Proteomes" id="UP000518288"/>
    </source>
</evidence>
<evidence type="ECO:0000256" key="6">
    <source>
        <dbReference type="ARBA" id="ARBA00023136"/>
    </source>
</evidence>
<evidence type="ECO:0000256" key="5">
    <source>
        <dbReference type="ARBA" id="ARBA00022989"/>
    </source>
</evidence>
<dbReference type="GO" id="GO:0016020">
    <property type="term" value="C:membrane"/>
    <property type="evidence" value="ECO:0007669"/>
    <property type="project" value="UniProtKB-SubCell"/>
</dbReference>
<feature type="transmembrane region" description="Helical" evidence="7">
    <location>
        <begin position="244"/>
        <end position="265"/>
    </location>
</feature>
<feature type="transmembrane region" description="Helical" evidence="7">
    <location>
        <begin position="6"/>
        <end position="22"/>
    </location>
</feature>
<proteinExistence type="predicted"/>
<dbReference type="Pfam" id="PF03547">
    <property type="entry name" value="Mem_trans"/>
    <property type="match status" value="1"/>
</dbReference>
<organism evidence="8 9">
    <name type="scientific">Sphaerotilus montanus</name>
    <dbReference type="NCBI Taxonomy" id="522889"/>
    <lineage>
        <taxon>Bacteria</taxon>
        <taxon>Pseudomonadati</taxon>
        <taxon>Pseudomonadota</taxon>
        <taxon>Betaproteobacteria</taxon>
        <taxon>Burkholderiales</taxon>
        <taxon>Sphaerotilaceae</taxon>
        <taxon>Sphaerotilus</taxon>
    </lineage>
</organism>
<sequence>MQAIFSVTVPFFALILIGYLAARRGLLPLVAVPGLNAFVLYFALPCMLFRFGANLPVRELFDPVVLGVYLLCALAVVALTVVTTRRAAGNLRDAAFGALVAAFPNTGFMGVPLLVALVGPAAAGPTITTVLADLFVTSSLCIAIAQLHHDNPAASHAGDAAALRAAIGRSLRAALGNPLPWSIGLGALASVTGVALPGPLAKVVAMLADAASPVALFTIGAVLWRSGLDAQGRPGAPMPAARYLPVALIKLVVHPLLVWAAGSAAQAAGLALSDFQLMVLVLAAALPSASNVSLLAERYGADNGRVARIILASTVLAFGSFALVAWRFGAGLA</sequence>
<feature type="transmembrane region" description="Helical" evidence="7">
    <location>
        <begin position="123"/>
        <end position="145"/>
    </location>
</feature>
<reference evidence="8 9" key="1">
    <citation type="submission" date="2020-07" db="EMBL/GenBank/DDBJ databases">
        <title>Genomic Encyclopedia of Archaeal and Bacterial Type Strains, Phase II (KMG-II): from individual species to whole genera.</title>
        <authorList>
            <person name="Goeker M."/>
        </authorList>
    </citation>
    <scope>NUCLEOTIDE SEQUENCE [LARGE SCALE GENOMIC DNA]</scope>
    <source>
        <strain evidence="8 9">DSM 21226</strain>
    </source>
</reference>
<feature type="transmembrane region" description="Helical" evidence="7">
    <location>
        <begin position="277"/>
        <end position="296"/>
    </location>
</feature>
<dbReference type="GO" id="GO:0055085">
    <property type="term" value="P:transmembrane transport"/>
    <property type="evidence" value="ECO:0007669"/>
    <property type="project" value="InterPro"/>
</dbReference>
<keyword evidence="6 7" id="KW-0472">Membrane</keyword>
<evidence type="ECO:0000256" key="4">
    <source>
        <dbReference type="ARBA" id="ARBA00022692"/>
    </source>
</evidence>
<protein>
    <recommendedName>
        <fullName evidence="10">AEC family transporter</fullName>
    </recommendedName>
</protein>
<keyword evidence="4 7" id="KW-0812">Transmembrane</keyword>
<feature type="transmembrane region" description="Helical" evidence="7">
    <location>
        <begin position="94"/>
        <end position="117"/>
    </location>
</feature>
<evidence type="ECO:0008006" key="10">
    <source>
        <dbReference type="Google" id="ProtNLM"/>
    </source>
</evidence>
<keyword evidence="5 7" id="KW-1133">Transmembrane helix</keyword>
<dbReference type="EMBL" id="JACCFH010000001">
    <property type="protein sequence ID" value="NYG32551.1"/>
    <property type="molecule type" value="Genomic_DNA"/>
</dbReference>
<name>A0A7Y9QX62_9BURK</name>
<evidence type="ECO:0000256" key="1">
    <source>
        <dbReference type="ARBA" id="ARBA00004141"/>
    </source>
</evidence>
<keyword evidence="9" id="KW-1185">Reference proteome</keyword>
<dbReference type="RefSeq" id="WP_179633432.1">
    <property type="nucleotide sequence ID" value="NZ_JACCFH010000001.1"/>
</dbReference>
<feature type="transmembrane region" description="Helical" evidence="7">
    <location>
        <begin position="308"/>
        <end position="328"/>
    </location>
</feature>
<keyword evidence="3" id="KW-1003">Cell membrane</keyword>
<evidence type="ECO:0000256" key="3">
    <source>
        <dbReference type="ARBA" id="ARBA00022475"/>
    </source>
</evidence>
<dbReference type="InterPro" id="IPR004776">
    <property type="entry name" value="Mem_transp_PIN-like"/>
</dbReference>
<comment type="subcellular location">
    <subcellularLocation>
        <location evidence="1">Membrane</location>
        <topology evidence="1">Multi-pass membrane protein</topology>
    </subcellularLocation>
</comment>
<evidence type="ECO:0000256" key="7">
    <source>
        <dbReference type="SAM" id="Phobius"/>
    </source>
</evidence>
<comment type="caution">
    <text evidence="8">The sequence shown here is derived from an EMBL/GenBank/DDBJ whole genome shotgun (WGS) entry which is preliminary data.</text>
</comment>
<feature type="transmembrane region" description="Helical" evidence="7">
    <location>
        <begin position="64"/>
        <end position="82"/>
    </location>
</feature>
<dbReference type="AlphaFoldDB" id="A0A7Y9QX62"/>
<feature type="transmembrane region" description="Helical" evidence="7">
    <location>
        <begin position="203"/>
        <end position="224"/>
    </location>
</feature>
<accession>A0A7Y9QX62</accession>
<dbReference type="Proteomes" id="UP000518288">
    <property type="component" value="Unassembled WGS sequence"/>
</dbReference>
<feature type="transmembrane region" description="Helical" evidence="7">
    <location>
        <begin position="29"/>
        <end position="52"/>
    </location>
</feature>
<gene>
    <name evidence="8" type="ORF">BDD16_001537</name>
</gene>
<dbReference type="PANTHER" id="PTHR36838:SF3">
    <property type="entry name" value="TRANSPORTER AUXIN EFFLUX CARRIER EC FAMILY"/>
    <property type="match status" value="1"/>
</dbReference>
<feature type="transmembrane region" description="Helical" evidence="7">
    <location>
        <begin position="179"/>
        <end position="197"/>
    </location>
</feature>
<keyword evidence="2" id="KW-0813">Transport</keyword>
<evidence type="ECO:0000256" key="2">
    <source>
        <dbReference type="ARBA" id="ARBA00022448"/>
    </source>
</evidence>
<evidence type="ECO:0000313" key="8">
    <source>
        <dbReference type="EMBL" id="NYG32551.1"/>
    </source>
</evidence>
<dbReference type="PANTHER" id="PTHR36838">
    <property type="entry name" value="AUXIN EFFLUX CARRIER FAMILY PROTEIN"/>
    <property type="match status" value="1"/>
</dbReference>